<dbReference type="EMBL" id="BMYI01000015">
    <property type="protein sequence ID" value="GHC33466.1"/>
    <property type="molecule type" value="Genomic_DNA"/>
</dbReference>
<proteinExistence type="predicted"/>
<dbReference type="InterPro" id="IPR002052">
    <property type="entry name" value="DNA_methylase_N6_adenine_CS"/>
</dbReference>
<comment type="caution">
    <text evidence="1">The sequence shown here is derived from an EMBL/GenBank/DDBJ whole genome shotgun (WGS) entry which is preliminary data.</text>
</comment>
<sequence length="1077" mass="120702">MATKKEQIALEVARAVGAGKAVAMETVDFSDPNRPKTCLEVDFPILPVNQVAVIEGNAGKPIYQMSKWWARRRSSVFRSMLIAAATKAPEDPSLAAKLVWDNYYANHQKKGAFKHLKVADIFMGGGTTLVEGSRLGMQMSGNDLNPVAWFVVKQELANVDHDEVNALLAEIEAEVKPQVMPFYCCDGLSGEKGTWTHKPTGQMMGEDFDPLSLKPEERKDYSYEGPEIIYTFWAKHGPCHVTGCGHRTPIMTNPVMAVKTLTVKHWPHKCRSCSERFDIEEAEARMAPDVPLFVAPEEKPYSILDPKGRVICPHCGHTEMVKLDNGKTKKVELSLLVHPEWLAGSPGKAPDGGIYGGSAQDDARTTAAWNMERAAHIRLLEVRGKLPEAVTCPETRISFATGKEGGTVPKKSNFACGSCGAVQDTLSSIRQSKKTGPIAGYAIQAFDKRLSEIGNSYGPRYFKAFDSNLARQFNAACDEWEERKNKDLAGFWPREEVPFGFMTALNNGDIRKGHQITHWSHMFNPRQLLTHAILLKFLKEKINSSEYSRITVEFVIGAFLQFVRNQSMMSFWHIQNDTLAPALSNSNFHPKATMIEVGSFAPMGYGPWGSTIGAIHRSMDFFREPWELVARDNLERSGISIAEEISGRSEKVGTGDRILGDQVHIFCSSSTDLAHIQSSSLDLVITDPPFGGLLHYSELSDFFYVWLRLILGDTYPDVFSSEMTPKALEVVANKAREPEDPDGFYQRLLTTCWREAHRTLKPGGLLSFTFHHSADEPWVAVLESLFEAGFYLEAAYPIRSDETRGEGSKPGTFGSQKIEYDIIHVCRKRTDEPQPVSWARMRREVLEDVRQLQGLLENHARRGLPEADIQVIRRGKALEYFSQHYGKVFVDEGRPISVKDALVGINQLIDEDANKASEPPPVTAEPITRQFLRIFDGKTELARDQMQKMLRGSGIAPDEFETRGWCHEDKKVFHLVDPLAFARDWQGKHRRKLTADLDQALVMVGACYDGSGINASDTLKNENFKPHPALKSLLEWLSKRGQTQTMRNAASRALTIYNNWATSNKDQVRQLSLFQED</sequence>
<name>A0ABQ3FR88_9RHOB</name>
<dbReference type="PROSITE" id="PS00092">
    <property type="entry name" value="N6_MTASE"/>
    <property type="match status" value="1"/>
</dbReference>
<dbReference type="Proteomes" id="UP000658305">
    <property type="component" value="Unassembled WGS sequence"/>
</dbReference>
<dbReference type="InterPro" id="IPR029063">
    <property type="entry name" value="SAM-dependent_MTases_sf"/>
</dbReference>
<evidence type="ECO:0000313" key="2">
    <source>
        <dbReference type="Proteomes" id="UP000658305"/>
    </source>
</evidence>
<evidence type="ECO:0008006" key="3">
    <source>
        <dbReference type="Google" id="ProtNLM"/>
    </source>
</evidence>
<accession>A0ABQ3FR88</accession>
<protein>
    <recommendedName>
        <fullName evidence="3">DUF1156 domain-containing protein</fullName>
    </recommendedName>
</protein>
<keyword evidence="2" id="KW-1185">Reference proteome</keyword>
<dbReference type="RefSeq" id="WP_189381904.1">
    <property type="nucleotide sequence ID" value="NZ_BMYI01000015.1"/>
</dbReference>
<evidence type="ECO:0000313" key="1">
    <source>
        <dbReference type="EMBL" id="GHC33466.1"/>
    </source>
</evidence>
<gene>
    <name evidence="1" type="ORF">GCM10007291_38160</name>
</gene>
<dbReference type="Gene3D" id="3.40.50.150">
    <property type="entry name" value="Vaccinia Virus protein VP39"/>
    <property type="match status" value="2"/>
</dbReference>
<dbReference type="SUPFAM" id="SSF53335">
    <property type="entry name" value="S-adenosyl-L-methionine-dependent methyltransferases"/>
    <property type="match status" value="2"/>
</dbReference>
<organism evidence="1 2">
    <name type="scientific">Gemmobacter nanjingensis</name>
    <dbReference type="NCBI Taxonomy" id="488454"/>
    <lineage>
        <taxon>Bacteria</taxon>
        <taxon>Pseudomonadati</taxon>
        <taxon>Pseudomonadota</taxon>
        <taxon>Alphaproteobacteria</taxon>
        <taxon>Rhodobacterales</taxon>
        <taxon>Paracoccaceae</taxon>
        <taxon>Gemmobacter</taxon>
    </lineage>
</organism>
<reference evidence="2" key="1">
    <citation type="journal article" date="2019" name="Int. J. Syst. Evol. Microbiol.">
        <title>The Global Catalogue of Microorganisms (GCM) 10K type strain sequencing project: providing services to taxonomists for standard genome sequencing and annotation.</title>
        <authorList>
            <consortium name="The Broad Institute Genomics Platform"/>
            <consortium name="The Broad Institute Genome Sequencing Center for Infectious Disease"/>
            <person name="Wu L."/>
            <person name="Ma J."/>
        </authorList>
    </citation>
    <scope>NUCLEOTIDE SEQUENCE [LARGE SCALE GENOMIC DNA]</scope>
    <source>
        <strain evidence="2">KCTC 23298</strain>
    </source>
</reference>